<reference evidence="6" key="1">
    <citation type="journal article" date="2020" name="bioRxiv">
        <title>Comparative genomics of Chlamydomonas.</title>
        <authorList>
            <person name="Craig R.J."/>
            <person name="Hasan A.R."/>
            <person name="Ness R.W."/>
            <person name="Keightley P.D."/>
        </authorList>
    </citation>
    <scope>NUCLEOTIDE SEQUENCE</scope>
    <source>
        <strain evidence="6">CCAP 11/70</strain>
    </source>
</reference>
<evidence type="ECO:0000256" key="4">
    <source>
        <dbReference type="SAM" id="MobiDB-lite"/>
    </source>
</evidence>
<feature type="compositionally biased region" description="Low complexity" evidence="4">
    <location>
        <begin position="564"/>
        <end position="576"/>
    </location>
</feature>
<dbReference type="InterPro" id="IPR056884">
    <property type="entry name" value="NPHP3-like_N"/>
</dbReference>
<feature type="compositionally biased region" description="Gly residues" evidence="4">
    <location>
        <begin position="1755"/>
        <end position="1793"/>
    </location>
</feature>
<keyword evidence="1 3" id="KW-0853">WD repeat</keyword>
<feature type="repeat" description="WD" evidence="3">
    <location>
        <begin position="1640"/>
        <end position="1681"/>
    </location>
</feature>
<organism evidence="6 7">
    <name type="scientific">Edaphochlamys debaryana</name>
    <dbReference type="NCBI Taxonomy" id="47281"/>
    <lineage>
        <taxon>Eukaryota</taxon>
        <taxon>Viridiplantae</taxon>
        <taxon>Chlorophyta</taxon>
        <taxon>core chlorophytes</taxon>
        <taxon>Chlorophyceae</taxon>
        <taxon>CS clade</taxon>
        <taxon>Chlamydomonadales</taxon>
        <taxon>Chlamydomonadales incertae sedis</taxon>
        <taxon>Edaphochlamys</taxon>
    </lineage>
</organism>
<evidence type="ECO:0000313" key="7">
    <source>
        <dbReference type="Proteomes" id="UP000612055"/>
    </source>
</evidence>
<feature type="repeat" description="WD" evidence="3">
    <location>
        <begin position="1190"/>
        <end position="1231"/>
    </location>
</feature>
<feature type="repeat" description="WD" evidence="3">
    <location>
        <begin position="1400"/>
        <end position="1435"/>
    </location>
</feature>
<evidence type="ECO:0000256" key="3">
    <source>
        <dbReference type="PROSITE-ProRule" id="PRU00221"/>
    </source>
</evidence>
<dbReference type="Pfam" id="PF00400">
    <property type="entry name" value="WD40"/>
    <property type="match status" value="13"/>
</dbReference>
<feature type="repeat" description="WD" evidence="3">
    <location>
        <begin position="1274"/>
        <end position="1315"/>
    </location>
</feature>
<dbReference type="InterPro" id="IPR036322">
    <property type="entry name" value="WD40_repeat_dom_sf"/>
</dbReference>
<feature type="repeat" description="WD" evidence="3">
    <location>
        <begin position="1486"/>
        <end position="1519"/>
    </location>
</feature>
<feature type="region of interest" description="Disordered" evidence="4">
    <location>
        <begin position="1741"/>
        <end position="1807"/>
    </location>
</feature>
<dbReference type="PANTHER" id="PTHR22847">
    <property type="entry name" value="WD40 REPEAT PROTEIN"/>
    <property type="match status" value="1"/>
</dbReference>
<keyword evidence="7" id="KW-1185">Reference proteome</keyword>
<dbReference type="InterPro" id="IPR020472">
    <property type="entry name" value="WD40_PAC1"/>
</dbReference>
<feature type="compositionally biased region" description="Low complexity" evidence="4">
    <location>
        <begin position="664"/>
        <end position="695"/>
    </location>
</feature>
<feature type="compositionally biased region" description="Polar residues" evidence="4">
    <location>
        <begin position="643"/>
        <end position="654"/>
    </location>
</feature>
<dbReference type="EMBL" id="JAEHOE010000050">
    <property type="protein sequence ID" value="KAG2491744.1"/>
    <property type="molecule type" value="Genomic_DNA"/>
</dbReference>
<evidence type="ECO:0000256" key="2">
    <source>
        <dbReference type="ARBA" id="ARBA00022737"/>
    </source>
</evidence>
<sequence>MGCGASVPSRVAEEPIFARSFAARPVTRDGNPHPGGRSLRRRSMDLSQLAGGMGFALGDPLAATRLGITLAGLAELRVSLRERFGEAYETMSTADVNREWVMKVTQAQRCRLLELEGAVASHHLAPPMYFISHAWKNRVALLLDSILERFLANASTSVAVWVDILSVNQHDDTEEHSADIAAFDFVVRACSGGTIVVMDVANCNPATRGWCVYEWAHTLAAHGPDGLHMSMEPEERAAVFRSLDIRKAQCQFPKDKGMILAAVERQHGSAEAFNAKLRLQLLLEPLSYRVDLHRLTERASGTTWTLGAVASWLEAGAGGSRVLCVSAGDGEGKSTISAVLASDPAVGGFGDRISAHHFLKYNDQRRLEPVRMIKSLAFQLALRIKAFADSLLKLDAAQVARLRDPEEAFRLLLLHPLEGLTKNKPAALKLMQAAPQVVLLIDALDEADPIELQLARSKEERAALCPPVCGNKALQLIIAQLPSLPPWVRFIFTTRPEAAGGQVLPCLARAFSVTLLQPSALRVDVEGGSKGVMVYHTVLAAATAALREAATQLAATLSAEHAAAQHLQQAQHAQQARTSGEHAAEGSGSANGSSHGCGDGNGNGSGSVAGAGGGGSGSGGGSGAPTTPRGRTLAGGGWPAVTPGNTPTVSTGVTFTLPPPDRPSNPGSGPIVSGSGITIPGAGPTSPGSGTTISGAPGGTLPGSAFAVPGSGPSRSALAATPVGPMGLPPARSVGSVLGTGLGLSAGASPSLTAKGSKGAQLGPVPIPGPNPHLQLAALGLNGADSHLPTHASLPGLIVGPGGPGSGPGGASVPGGALRSAASQSGPEGVRRLAPQLTVTTTMKKRGGGLAAAFGLSFKTKTAPTSPAAKVDQQREFKREPTLRRDPTLYDVYKLYGDVFSSAFQLLKRTPEKARMVEDLLAVLTVAKEPLSQSFLQQLGLGDAIEVLPGAPTLFFVDEHHLYTVHKSLTDWLLNPAMSGPFAVDTVRGHERLGLHLSATWRTTGRSIPYTLKYVVPHLAAAASPLPASGRRPSDRAAAVLDELLCDFAFFAAVAAAGHTPGVIAALGALSTQSTCTYDALRWLRSEQHHLVAQRELTPAGAAAQAWSSAAASSRLYERARRAAGQAWRTARVLPTALMDWPGCHTVLKGSSAAARSVAFSPDGKQLANGGDNARIYVWDAATGQCTATLRGHTSYVNSVTFSPDGKQLASGSDDRSVRLWDAATGQCTAALTGHTDTVWGVTFSPNNKLLASGSDDQTVRLWVASSGAPHLVLQGHTGTVWGVSFGPDGKHLASGSDDRSVKLWDTTSGACLASLTGHAGGINSVSYSPDGKVLASGSDDHEIILWDAHTLQRTATLEGHSGAVWNVSFCPDGRRLASGSEDEMVRVWDTASGLCTGILQGHSGTVWCVAFSPDGGQLASVGGREDDNTTRLWDAGREYTAILEGHTDTIWGVSYSPDGRLLASGSEDKTVRLWDAGSGQCISLLEGHLDVVGCVAFHPTSRGQLASGGADFAVRLWETPATWSRAAGVRGSTTGGGGVQGGAGGHCLGVLQGHSDLVCSVSYSPTGDMLASGSADETVRLWDVDGQCCVAVLQGHSGSVCSVAFSPDGQHLASGSWDNTVRIWDLSEALEEAVCTAVLQGHLDSVWSVAYNPDGGLLASGSFDNCVRLWDTDSGTCSSVLEGHTDTVLSVSFRPDGKLLASGSDDKSIRLWEVASGACVAVLLGHSKLVHSVAWRPVPGSASVPGEETDADTEGGGLSAGPTGGGGEGDTSPGGRGDGGGGGVTSPGGSGGERYQLASSSGDKSVRVWEEAPLPLPMPEPSMKSYGTATSRVMSYNSTAHSMNGGGGRTARGGSVAFSTTRVVSYNTAREAGGGPDLAVHSILEPAASVTSSIFSVFDNGGPTQGRKSYERLKREGRT</sequence>
<dbReference type="PRINTS" id="PR00320">
    <property type="entry name" value="GPROTEINBRPT"/>
</dbReference>
<feature type="compositionally biased region" description="Gly residues" evidence="4">
    <location>
        <begin position="799"/>
        <end position="813"/>
    </location>
</feature>
<feature type="repeat" description="WD" evidence="3">
    <location>
        <begin position="1594"/>
        <end position="1635"/>
    </location>
</feature>
<dbReference type="PROSITE" id="PS50082">
    <property type="entry name" value="WD_REPEATS_2"/>
    <property type="match status" value="13"/>
</dbReference>
<evidence type="ECO:0000256" key="1">
    <source>
        <dbReference type="ARBA" id="ARBA00022574"/>
    </source>
</evidence>
<dbReference type="InterPro" id="IPR001680">
    <property type="entry name" value="WD40_rpt"/>
</dbReference>
<feature type="domain" description="Nephrocystin 3-like N-terminal" evidence="5">
    <location>
        <begin position="309"/>
        <end position="450"/>
    </location>
</feature>
<dbReference type="SUPFAM" id="SSF50978">
    <property type="entry name" value="WD40 repeat-like"/>
    <property type="match status" value="2"/>
</dbReference>
<protein>
    <recommendedName>
        <fullName evidence="5">Nephrocystin 3-like N-terminal domain-containing protein</fullName>
    </recommendedName>
</protein>
<dbReference type="Gene3D" id="2.130.10.10">
    <property type="entry name" value="YVTN repeat-like/Quinoprotein amine dehydrogenase"/>
    <property type="match status" value="5"/>
</dbReference>
<dbReference type="OrthoDB" id="529190at2759"/>
<accession>A0A835XXR6</accession>
<feature type="repeat" description="WD" evidence="3">
    <location>
        <begin position="1148"/>
        <end position="1189"/>
    </location>
</feature>
<dbReference type="CDD" id="cd00200">
    <property type="entry name" value="WD40"/>
    <property type="match status" value="3"/>
</dbReference>
<dbReference type="InterPro" id="IPR019775">
    <property type="entry name" value="WD40_repeat_CS"/>
</dbReference>
<feature type="compositionally biased region" description="Gly residues" evidence="4">
    <location>
        <begin position="595"/>
        <end position="623"/>
    </location>
</feature>
<dbReference type="PANTHER" id="PTHR22847:SF637">
    <property type="entry name" value="WD REPEAT DOMAIN 5B"/>
    <property type="match status" value="1"/>
</dbReference>
<evidence type="ECO:0000259" key="5">
    <source>
        <dbReference type="Pfam" id="PF24883"/>
    </source>
</evidence>
<feature type="region of interest" description="Disordered" evidence="4">
    <location>
        <begin position="1896"/>
        <end position="1920"/>
    </location>
</feature>
<feature type="repeat" description="WD" evidence="3">
    <location>
        <begin position="1552"/>
        <end position="1586"/>
    </location>
</feature>
<feature type="repeat" description="WD" evidence="3">
    <location>
        <begin position="1358"/>
        <end position="1394"/>
    </location>
</feature>
<feature type="compositionally biased region" description="Basic and acidic residues" evidence="4">
    <location>
        <begin position="1909"/>
        <end position="1920"/>
    </location>
</feature>
<name>A0A835XXR6_9CHLO</name>
<feature type="region of interest" description="Disordered" evidence="4">
    <location>
        <begin position="564"/>
        <end position="709"/>
    </location>
</feature>
<keyword evidence="2" id="KW-0677">Repeat</keyword>
<dbReference type="PROSITE" id="PS00678">
    <property type="entry name" value="WD_REPEATS_1"/>
    <property type="match status" value="7"/>
</dbReference>
<proteinExistence type="predicted"/>
<dbReference type="Proteomes" id="UP000612055">
    <property type="component" value="Unassembled WGS sequence"/>
</dbReference>
<feature type="region of interest" description="Disordered" evidence="4">
    <location>
        <begin position="795"/>
        <end position="832"/>
    </location>
</feature>
<evidence type="ECO:0000313" key="6">
    <source>
        <dbReference type="EMBL" id="KAG2491744.1"/>
    </source>
</evidence>
<dbReference type="PROSITE" id="PS50294">
    <property type="entry name" value="WD_REPEATS_REGION"/>
    <property type="match status" value="12"/>
</dbReference>
<dbReference type="Pfam" id="PF24883">
    <property type="entry name" value="NPHP3_N"/>
    <property type="match status" value="1"/>
</dbReference>
<dbReference type="SMART" id="SM00320">
    <property type="entry name" value="WD40"/>
    <property type="match status" value="14"/>
</dbReference>
<dbReference type="InterPro" id="IPR015943">
    <property type="entry name" value="WD40/YVTN_repeat-like_dom_sf"/>
</dbReference>
<feature type="repeat" description="WD" evidence="3">
    <location>
        <begin position="1682"/>
        <end position="1723"/>
    </location>
</feature>
<feature type="repeat" description="WD" evidence="3">
    <location>
        <begin position="1316"/>
        <end position="1357"/>
    </location>
</feature>
<gene>
    <name evidence="6" type="ORF">HYH03_009907</name>
</gene>
<feature type="compositionally biased region" description="Low complexity" evidence="4">
    <location>
        <begin position="585"/>
        <end position="594"/>
    </location>
</feature>
<feature type="repeat" description="WD" evidence="3">
    <location>
        <begin position="1232"/>
        <end position="1263"/>
    </location>
</feature>
<feature type="repeat" description="WD" evidence="3">
    <location>
        <begin position="1444"/>
        <end position="1485"/>
    </location>
</feature>
<dbReference type="GO" id="GO:1990234">
    <property type="term" value="C:transferase complex"/>
    <property type="evidence" value="ECO:0007669"/>
    <property type="project" value="UniProtKB-ARBA"/>
</dbReference>
<comment type="caution">
    <text evidence="6">The sequence shown here is derived from an EMBL/GenBank/DDBJ whole genome shotgun (WGS) entry which is preliminary data.</text>
</comment>